<dbReference type="AlphaFoldDB" id="A0A1X6YB81"/>
<evidence type="ECO:0000313" key="1">
    <source>
        <dbReference type="EMBL" id="SLN15409.1"/>
    </source>
</evidence>
<keyword evidence="2" id="KW-1185">Reference proteome</keyword>
<dbReference type="EMBL" id="FWFP01000001">
    <property type="protein sequence ID" value="SLN15409.1"/>
    <property type="molecule type" value="Genomic_DNA"/>
</dbReference>
<sequence length="46" mass="5076">MPGQARHEDKVSNLQGAVNGRKLAVGLFWNPCEKRGDYNGFKSDAI</sequence>
<name>A0A1X6YB81_9RHOB</name>
<evidence type="ECO:0000313" key="2">
    <source>
        <dbReference type="Proteomes" id="UP000193778"/>
    </source>
</evidence>
<dbReference type="Proteomes" id="UP000193778">
    <property type="component" value="Unassembled WGS sequence"/>
</dbReference>
<reference evidence="2" key="1">
    <citation type="submission" date="2017-03" db="EMBL/GenBank/DDBJ databases">
        <authorList>
            <person name="Rodrigo-Torres L."/>
            <person name="Arahal R.D."/>
            <person name="Lucena T."/>
        </authorList>
    </citation>
    <scope>NUCLEOTIDE SEQUENCE [LARGE SCALE GENOMIC DNA]</scope>
    <source>
        <strain evidence="2">CECT 8411</strain>
    </source>
</reference>
<gene>
    <name evidence="1" type="ORF">RUM8411_00428</name>
</gene>
<proteinExistence type="predicted"/>
<accession>A0A1X6YB81</accession>
<protein>
    <submittedName>
        <fullName evidence="1">Uncharacterized protein</fullName>
    </submittedName>
</protein>
<organism evidence="1 2">
    <name type="scientific">Ruegeria meonggei</name>
    <dbReference type="NCBI Taxonomy" id="1446476"/>
    <lineage>
        <taxon>Bacteria</taxon>
        <taxon>Pseudomonadati</taxon>
        <taxon>Pseudomonadota</taxon>
        <taxon>Alphaproteobacteria</taxon>
        <taxon>Rhodobacterales</taxon>
        <taxon>Roseobacteraceae</taxon>
        <taxon>Ruegeria</taxon>
    </lineage>
</organism>